<dbReference type="EC" id="2.7.11.22" evidence="1"/>
<dbReference type="PROSITE" id="PS50011">
    <property type="entry name" value="PROTEIN_KINASE_DOM"/>
    <property type="match status" value="1"/>
</dbReference>
<dbReference type="Pfam" id="PF00069">
    <property type="entry name" value="Pkinase"/>
    <property type="match status" value="1"/>
</dbReference>
<dbReference type="RefSeq" id="YP_010781657.1">
    <property type="nucleotide sequence ID" value="NC_075039.1"/>
</dbReference>
<evidence type="ECO:0000256" key="1">
    <source>
        <dbReference type="ARBA" id="ARBA00012425"/>
    </source>
</evidence>
<dbReference type="PROSITE" id="PS00292">
    <property type="entry name" value="CYCLINS"/>
    <property type="match status" value="1"/>
</dbReference>
<dbReference type="FunFam" id="1.10.472.10:FF:000001">
    <property type="entry name" value="G2/mitotic-specific cyclin"/>
    <property type="match status" value="1"/>
</dbReference>
<name>A0A6N1NJE9_9VIRU</name>
<dbReference type="EMBL" id="KY523104">
    <property type="protein sequence ID" value="QKU35004.1"/>
    <property type="molecule type" value="Genomic_DNA"/>
</dbReference>
<organism evidence="14">
    <name type="scientific">Tupanvirus soda lake</name>
    <dbReference type="NCBI Taxonomy" id="2126985"/>
    <lineage>
        <taxon>Viruses</taxon>
        <taxon>Varidnaviria</taxon>
        <taxon>Bamfordvirae</taxon>
        <taxon>Nucleocytoviricota</taxon>
        <taxon>Megaviricetes</taxon>
        <taxon>Imitervirales</taxon>
        <taxon>Mimiviridae</taxon>
        <taxon>Megamimivirinae</taxon>
        <taxon>Tupanvirus</taxon>
        <taxon>Tupanvirus salinum</taxon>
    </lineage>
</organism>
<dbReference type="InterPro" id="IPR017441">
    <property type="entry name" value="Protein_kinase_ATP_BS"/>
</dbReference>
<dbReference type="GO" id="GO:0051301">
    <property type="term" value="P:cell division"/>
    <property type="evidence" value="ECO:0007669"/>
    <property type="project" value="UniProtKB-KW"/>
</dbReference>
<evidence type="ECO:0000256" key="4">
    <source>
        <dbReference type="ARBA" id="ARBA00022679"/>
    </source>
</evidence>
<evidence type="ECO:0000256" key="7">
    <source>
        <dbReference type="ARBA" id="ARBA00022840"/>
    </source>
</evidence>
<evidence type="ECO:0000256" key="11">
    <source>
        <dbReference type="ARBA" id="ARBA00048367"/>
    </source>
</evidence>
<accession>A0A6N1NJE9</accession>
<dbReference type="Gene3D" id="1.10.510.10">
    <property type="entry name" value="Transferase(Phosphotransferase) domain 1"/>
    <property type="match status" value="1"/>
</dbReference>
<keyword evidence="2 14" id="KW-0723">Serine/threonine-protein kinase</keyword>
<dbReference type="GeneID" id="80518421"/>
<keyword evidence="8" id="KW-0195">Cyclin</keyword>
<dbReference type="InterPro" id="IPR000719">
    <property type="entry name" value="Prot_kinase_dom"/>
</dbReference>
<dbReference type="PROSITE" id="PS00109">
    <property type="entry name" value="PROTEIN_KINASE_TYR"/>
    <property type="match status" value="1"/>
</dbReference>
<dbReference type="Gene3D" id="1.10.472.10">
    <property type="entry name" value="Cyclin-like"/>
    <property type="match status" value="1"/>
</dbReference>
<dbReference type="InterPro" id="IPR048258">
    <property type="entry name" value="Cyclins_cyclin-box"/>
</dbReference>
<keyword evidence="4" id="KW-0808">Transferase</keyword>
<dbReference type="InterPro" id="IPR011009">
    <property type="entry name" value="Kinase-like_dom_sf"/>
</dbReference>
<dbReference type="FunFam" id="1.10.510.10:FF:000624">
    <property type="entry name" value="Mitogen-activated protein kinase"/>
    <property type="match status" value="1"/>
</dbReference>
<keyword evidence="9" id="KW-0131">Cell cycle</keyword>
<evidence type="ECO:0000256" key="10">
    <source>
        <dbReference type="ARBA" id="ARBA00047811"/>
    </source>
</evidence>
<feature type="domain" description="Protein kinase" evidence="13">
    <location>
        <begin position="261"/>
        <end position="540"/>
    </location>
</feature>
<dbReference type="Gene3D" id="3.30.200.20">
    <property type="entry name" value="Phosphorylase Kinase, domain 1"/>
    <property type="match status" value="1"/>
</dbReference>
<evidence type="ECO:0000256" key="8">
    <source>
        <dbReference type="ARBA" id="ARBA00023127"/>
    </source>
</evidence>
<evidence type="ECO:0000259" key="13">
    <source>
        <dbReference type="PROSITE" id="PS50011"/>
    </source>
</evidence>
<feature type="binding site" evidence="12">
    <location>
        <position position="288"/>
    </location>
    <ligand>
        <name>ATP</name>
        <dbReference type="ChEBI" id="CHEBI:30616"/>
    </ligand>
</feature>
<dbReference type="InterPro" id="IPR008266">
    <property type="entry name" value="Tyr_kinase_AS"/>
</dbReference>
<proteinExistence type="predicted"/>
<dbReference type="GO" id="GO:0004693">
    <property type="term" value="F:cyclin-dependent protein serine/threonine kinase activity"/>
    <property type="evidence" value="ECO:0007669"/>
    <property type="project" value="UniProtKB-EC"/>
</dbReference>
<evidence type="ECO:0000256" key="9">
    <source>
        <dbReference type="ARBA" id="ARBA00023306"/>
    </source>
</evidence>
<evidence type="ECO:0000256" key="6">
    <source>
        <dbReference type="ARBA" id="ARBA00022777"/>
    </source>
</evidence>
<keyword evidence="7 12" id="KW-0067">ATP-binding</keyword>
<keyword evidence="5 12" id="KW-0547">Nucleotide-binding</keyword>
<reference evidence="14" key="1">
    <citation type="submission" date="2017-01" db="EMBL/GenBank/DDBJ databases">
        <authorList>
            <person name="Assis F.L."/>
            <person name="Abrahao J.S."/>
            <person name="Silva L."/>
            <person name="Khalil J.B."/>
            <person name="Rodrigues R."/>
            <person name="Silva L.S."/>
            <person name="Arantes T."/>
            <person name="Boratto P."/>
            <person name="Andrade M."/>
            <person name="Kroon E.G."/>
            <person name="Ribeiro B."/>
            <person name="Bergier I."/>
            <person name="Seligmann H."/>
            <person name="Ghigo E."/>
            <person name="Colson P."/>
            <person name="Levasseur A."/>
            <person name="Raoult D."/>
            <person name="Scola B.L."/>
        </authorList>
    </citation>
    <scope>NUCLEOTIDE SEQUENCE</scope>
    <source>
        <strain evidence="14">Soda lake</strain>
    </source>
</reference>
<evidence type="ECO:0000256" key="5">
    <source>
        <dbReference type="ARBA" id="ARBA00022741"/>
    </source>
</evidence>
<protein>
    <recommendedName>
        <fullName evidence="1">cyclin-dependent kinase</fullName>
        <ecNumber evidence="1">2.7.11.22</ecNumber>
    </recommendedName>
</protein>
<dbReference type="Pfam" id="PF00134">
    <property type="entry name" value="Cyclin_N"/>
    <property type="match status" value="1"/>
</dbReference>
<evidence type="ECO:0000256" key="12">
    <source>
        <dbReference type="PROSITE-ProRule" id="PRU10141"/>
    </source>
</evidence>
<dbReference type="InterPro" id="IPR006671">
    <property type="entry name" value="Cyclin_N"/>
</dbReference>
<evidence type="ECO:0000313" key="14">
    <source>
        <dbReference type="EMBL" id="QKU35004.1"/>
    </source>
</evidence>
<keyword evidence="3" id="KW-0132">Cell division</keyword>
<dbReference type="SUPFAM" id="SSF56112">
    <property type="entry name" value="Protein kinase-like (PK-like)"/>
    <property type="match status" value="1"/>
</dbReference>
<dbReference type="InterPro" id="IPR036915">
    <property type="entry name" value="Cyclin-like_sf"/>
</dbReference>
<dbReference type="GO" id="GO:0030332">
    <property type="term" value="F:cyclin binding"/>
    <property type="evidence" value="ECO:0007669"/>
    <property type="project" value="TreeGrafter"/>
</dbReference>
<sequence>MDYFSDQPEINENMRSIVIDWLVDITNEYHLRMNTLYSAVMLMDKYLSMEKITRNNFQAVAVSCLYIASKTEEVYSPELSSFVHSTDNAYTKSHLLKTEYDILNKLNYKVYNDTIVQYIEIAYQCKNIDKDTYFFCLYIATITLMTIDYNFVKPDNLAKKIIDFYLILKMEPKIMETLINSDPIYCYLYLTWIKIKESEYKSINTMFADNEVNKVSTKEIPIINCMYDKNTFVLRSVWNEIPMEIEELNFKIYSDSDIQNFITISELGSGTYGIVKHVKISDNDLAIKRIRDDDVGNGIGSYMLREINTLQNLNHPNIIKMHGFNYNPNMGRLIIGFEFMKCTLRQGMREFTNNEKMKGNFIIGLLRGLEHIHSKNIVHRDISANNILLSMSGVVKIADFGSSRYFRHPQHIASYTGEVCTLWYRPIELLFQKMPYSQMIDIWSAACIIGYILSGQDLFPGDCEIDMIHRIFRVLGTPTENFCSEICSWPNFRTNFPIWPRKGFVDIEKKYPEQTKILYKMFEYDPVKRISANQALIEFMEIYGGSTS</sequence>
<evidence type="ECO:0000256" key="3">
    <source>
        <dbReference type="ARBA" id="ARBA00022618"/>
    </source>
</evidence>
<dbReference type="GO" id="GO:0010468">
    <property type="term" value="P:regulation of gene expression"/>
    <property type="evidence" value="ECO:0007669"/>
    <property type="project" value="TreeGrafter"/>
</dbReference>
<dbReference type="GO" id="GO:0007165">
    <property type="term" value="P:signal transduction"/>
    <property type="evidence" value="ECO:0007669"/>
    <property type="project" value="TreeGrafter"/>
</dbReference>
<dbReference type="KEGG" id="vg:80518421"/>
<dbReference type="InterPro" id="IPR050108">
    <property type="entry name" value="CDK"/>
</dbReference>
<comment type="catalytic activity">
    <reaction evidence="11">
        <text>L-seryl-[protein] + ATP = O-phospho-L-seryl-[protein] + ADP + H(+)</text>
        <dbReference type="Rhea" id="RHEA:17989"/>
        <dbReference type="Rhea" id="RHEA-COMP:9863"/>
        <dbReference type="Rhea" id="RHEA-COMP:11604"/>
        <dbReference type="ChEBI" id="CHEBI:15378"/>
        <dbReference type="ChEBI" id="CHEBI:29999"/>
        <dbReference type="ChEBI" id="CHEBI:30616"/>
        <dbReference type="ChEBI" id="CHEBI:83421"/>
        <dbReference type="ChEBI" id="CHEBI:456216"/>
        <dbReference type="EC" id="2.7.11.22"/>
    </reaction>
</comment>
<dbReference type="PANTHER" id="PTHR24056">
    <property type="entry name" value="CELL DIVISION PROTEIN KINASE"/>
    <property type="match status" value="1"/>
</dbReference>
<dbReference type="GO" id="GO:0005524">
    <property type="term" value="F:ATP binding"/>
    <property type="evidence" value="ECO:0007669"/>
    <property type="project" value="UniProtKB-UniRule"/>
</dbReference>
<comment type="catalytic activity">
    <reaction evidence="10">
        <text>L-threonyl-[protein] + ATP = O-phospho-L-threonyl-[protein] + ADP + H(+)</text>
        <dbReference type="Rhea" id="RHEA:46608"/>
        <dbReference type="Rhea" id="RHEA-COMP:11060"/>
        <dbReference type="Rhea" id="RHEA-COMP:11605"/>
        <dbReference type="ChEBI" id="CHEBI:15378"/>
        <dbReference type="ChEBI" id="CHEBI:30013"/>
        <dbReference type="ChEBI" id="CHEBI:30616"/>
        <dbReference type="ChEBI" id="CHEBI:61977"/>
        <dbReference type="ChEBI" id="CHEBI:456216"/>
        <dbReference type="EC" id="2.7.11.22"/>
    </reaction>
</comment>
<dbReference type="InterPro" id="IPR013763">
    <property type="entry name" value="Cyclin-like_dom"/>
</dbReference>
<reference evidence="14" key="2">
    <citation type="journal article" date="2018" name="Nat. Commun.">
        <title>Tailed giant Tupanvirus possesses the most complete translational apparatus of the known virosphere.</title>
        <authorList>
            <person name="Abrahao J."/>
            <person name="Silva L."/>
            <person name="Silva L.S."/>
            <person name="Khalil J.Y.B."/>
            <person name="Rodrigues R."/>
            <person name="Arantes T."/>
            <person name="Assis F."/>
            <person name="Boratto P."/>
            <person name="Andrade M."/>
            <person name="Kroon E.G."/>
            <person name="Ribeiro B."/>
            <person name="Bergier I."/>
            <person name="Seligmann H."/>
            <person name="Ghigo E."/>
            <person name="Colson P."/>
            <person name="Levasseur A."/>
            <person name="Kroemer G."/>
            <person name="Raoult D."/>
            <person name="La Scola B."/>
        </authorList>
    </citation>
    <scope>NUCLEOTIDE SEQUENCE [LARGE SCALE GENOMIC DNA]</scope>
    <source>
        <strain evidence="14">Soda lake</strain>
    </source>
</reference>
<dbReference type="PANTHER" id="PTHR24056:SF254">
    <property type="entry name" value="CYCLIN-DEPENDENT KINASE 2"/>
    <property type="match status" value="1"/>
</dbReference>
<dbReference type="SMART" id="SM00385">
    <property type="entry name" value="CYCLIN"/>
    <property type="match status" value="1"/>
</dbReference>
<dbReference type="GO" id="GO:0000307">
    <property type="term" value="C:cyclin-dependent protein kinase holoenzyme complex"/>
    <property type="evidence" value="ECO:0007669"/>
    <property type="project" value="TreeGrafter"/>
</dbReference>
<evidence type="ECO:0000256" key="2">
    <source>
        <dbReference type="ARBA" id="ARBA00022527"/>
    </source>
</evidence>
<keyword evidence="6 14" id="KW-0418">Kinase</keyword>
<dbReference type="PROSITE" id="PS00107">
    <property type="entry name" value="PROTEIN_KINASE_ATP"/>
    <property type="match status" value="1"/>
</dbReference>
<dbReference type="SUPFAM" id="SSF47954">
    <property type="entry name" value="Cyclin-like"/>
    <property type="match status" value="1"/>
</dbReference>